<sequence>MDFGLAKTNELVTFVGGSGGDGGEDEEPWMNDWEAGQGKLRSWYNRTFADWIGCVSDDDGAVDMGQIDKPGVSCGSDPASLEFQKEYRDVAEGSQRATNSSTTGSAPPPKDNIDGD</sequence>
<dbReference type="AlphaFoldDB" id="A0A9P9XCW6"/>
<evidence type="ECO:0000256" key="1">
    <source>
        <dbReference type="SAM" id="MobiDB-lite"/>
    </source>
</evidence>
<feature type="region of interest" description="Disordered" evidence="1">
    <location>
        <begin position="89"/>
        <end position="116"/>
    </location>
</feature>
<accession>A0A9P9XCW6</accession>
<name>A0A9P9XCW6_9PEZI</name>
<protein>
    <submittedName>
        <fullName evidence="2">Uncharacterized protein</fullName>
    </submittedName>
</protein>
<reference evidence="2" key="1">
    <citation type="submission" date="2019-01" db="EMBL/GenBank/DDBJ databases">
        <title>Colletotrichum abscissum LGMF1257.</title>
        <authorList>
            <person name="Baroncelli R."/>
        </authorList>
    </citation>
    <scope>NUCLEOTIDE SEQUENCE</scope>
    <source>
        <strain evidence="2">Ca142</strain>
    </source>
</reference>
<organism evidence="2 3">
    <name type="scientific">Colletotrichum abscissum</name>
    <dbReference type="NCBI Taxonomy" id="1671311"/>
    <lineage>
        <taxon>Eukaryota</taxon>
        <taxon>Fungi</taxon>
        <taxon>Dikarya</taxon>
        <taxon>Ascomycota</taxon>
        <taxon>Pezizomycotina</taxon>
        <taxon>Sordariomycetes</taxon>
        <taxon>Hypocreomycetidae</taxon>
        <taxon>Glomerellales</taxon>
        <taxon>Glomerellaceae</taxon>
        <taxon>Colletotrichum</taxon>
        <taxon>Colletotrichum acutatum species complex</taxon>
    </lineage>
</organism>
<evidence type="ECO:0000313" key="3">
    <source>
        <dbReference type="Proteomes" id="UP001056436"/>
    </source>
</evidence>
<dbReference type="Proteomes" id="UP001056436">
    <property type="component" value="Unassembled WGS sequence"/>
</dbReference>
<proteinExistence type="predicted"/>
<gene>
    <name evidence="2" type="ORF">CABS02_08217</name>
</gene>
<feature type="compositionally biased region" description="Polar residues" evidence="1">
    <location>
        <begin position="95"/>
        <end position="105"/>
    </location>
</feature>
<keyword evidence="3" id="KW-1185">Reference proteome</keyword>
<dbReference type="EMBL" id="SDAQ01000048">
    <property type="protein sequence ID" value="KAI3548687.1"/>
    <property type="molecule type" value="Genomic_DNA"/>
</dbReference>
<comment type="caution">
    <text evidence="2">The sequence shown here is derived from an EMBL/GenBank/DDBJ whole genome shotgun (WGS) entry which is preliminary data.</text>
</comment>
<evidence type="ECO:0000313" key="2">
    <source>
        <dbReference type="EMBL" id="KAI3548687.1"/>
    </source>
</evidence>